<evidence type="ECO:0000313" key="11">
    <source>
        <dbReference type="EMBL" id="KAF7278445.1"/>
    </source>
</evidence>
<dbReference type="SUPFAM" id="SSF52540">
    <property type="entry name" value="P-loop containing nucleoside triphosphate hydrolases"/>
    <property type="match status" value="1"/>
</dbReference>
<dbReference type="GO" id="GO:0008017">
    <property type="term" value="F:microtubule binding"/>
    <property type="evidence" value="ECO:0007669"/>
    <property type="project" value="InterPro"/>
</dbReference>
<dbReference type="AlphaFoldDB" id="A0A834MFY9"/>
<keyword evidence="12" id="KW-1185">Reference proteome</keyword>
<feature type="domain" description="Kinesin motor" evidence="10">
    <location>
        <begin position="11"/>
        <end position="328"/>
    </location>
</feature>
<evidence type="ECO:0000256" key="4">
    <source>
        <dbReference type="ARBA" id="ARBA00023054"/>
    </source>
</evidence>
<keyword evidence="6" id="KW-0206">Cytoskeleton</keyword>
<dbReference type="PROSITE" id="PS50067">
    <property type="entry name" value="KINESIN_MOTOR_2"/>
    <property type="match status" value="1"/>
</dbReference>
<dbReference type="OrthoDB" id="3176171at2759"/>
<evidence type="ECO:0000259" key="10">
    <source>
        <dbReference type="PROSITE" id="PS50067"/>
    </source>
</evidence>
<keyword evidence="8" id="KW-0493">Microtubule</keyword>
<evidence type="ECO:0000256" key="5">
    <source>
        <dbReference type="ARBA" id="ARBA00023175"/>
    </source>
</evidence>
<dbReference type="Pfam" id="PF00225">
    <property type="entry name" value="Kinesin"/>
    <property type="match status" value="1"/>
</dbReference>
<evidence type="ECO:0000256" key="6">
    <source>
        <dbReference type="ARBA" id="ARBA00023212"/>
    </source>
</evidence>
<dbReference type="FunFam" id="3.40.850.10:FF:000082">
    <property type="entry name" value="OSM3-like kinesin"/>
    <property type="match status" value="1"/>
</dbReference>
<dbReference type="EMBL" id="JAACXV010000400">
    <property type="protein sequence ID" value="KAF7278445.1"/>
    <property type="molecule type" value="Genomic_DNA"/>
</dbReference>
<dbReference type="InterPro" id="IPR027417">
    <property type="entry name" value="P-loop_NTPase"/>
</dbReference>
<organism evidence="11 12">
    <name type="scientific">Rhynchophorus ferrugineus</name>
    <name type="common">Red palm weevil</name>
    <name type="synonym">Curculio ferrugineus</name>
    <dbReference type="NCBI Taxonomy" id="354439"/>
    <lineage>
        <taxon>Eukaryota</taxon>
        <taxon>Metazoa</taxon>
        <taxon>Ecdysozoa</taxon>
        <taxon>Arthropoda</taxon>
        <taxon>Hexapoda</taxon>
        <taxon>Insecta</taxon>
        <taxon>Pterygota</taxon>
        <taxon>Neoptera</taxon>
        <taxon>Endopterygota</taxon>
        <taxon>Coleoptera</taxon>
        <taxon>Polyphaga</taxon>
        <taxon>Cucujiformia</taxon>
        <taxon>Curculionidae</taxon>
        <taxon>Dryophthorinae</taxon>
        <taxon>Rhynchophorus</taxon>
    </lineage>
</organism>
<dbReference type="InterPro" id="IPR027640">
    <property type="entry name" value="Kinesin-like_fam"/>
</dbReference>
<dbReference type="PROSITE" id="PS00411">
    <property type="entry name" value="KINESIN_MOTOR_1"/>
    <property type="match status" value="1"/>
</dbReference>
<gene>
    <name evidence="11" type="ORF">GWI33_008407</name>
</gene>
<dbReference type="SMART" id="SM00129">
    <property type="entry name" value="KISc"/>
    <property type="match status" value="1"/>
</dbReference>
<dbReference type="InterPro" id="IPR001752">
    <property type="entry name" value="Kinesin_motor_dom"/>
</dbReference>
<dbReference type="Proteomes" id="UP000625711">
    <property type="component" value="Unassembled WGS sequence"/>
</dbReference>
<comment type="subcellular location">
    <subcellularLocation>
        <location evidence="1">Cytoplasm</location>
        <location evidence="1">Cytoskeleton</location>
    </subcellularLocation>
</comment>
<keyword evidence="4 9" id="KW-0175">Coiled coil</keyword>
<dbReference type="PANTHER" id="PTHR47968:SF75">
    <property type="entry name" value="CENTROMERE-ASSOCIATED PROTEIN E"/>
    <property type="match status" value="1"/>
</dbReference>
<evidence type="ECO:0000256" key="2">
    <source>
        <dbReference type="ARBA" id="ARBA00022741"/>
    </source>
</evidence>
<dbReference type="GO" id="GO:0005524">
    <property type="term" value="F:ATP binding"/>
    <property type="evidence" value="ECO:0007669"/>
    <property type="project" value="UniProtKB-UniRule"/>
</dbReference>
<dbReference type="PANTHER" id="PTHR47968">
    <property type="entry name" value="CENTROMERE PROTEIN E"/>
    <property type="match status" value="1"/>
</dbReference>
<dbReference type="GO" id="GO:0003777">
    <property type="term" value="F:microtubule motor activity"/>
    <property type="evidence" value="ECO:0007669"/>
    <property type="project" value="InterPro"/>
</dbReference>
<evidence type="ECO:0000313" key="12">
    <source>
        <dbReference type="Proteomes" id="UP000625711"/>
    </source>
</evidence>
<keyword evidence="6" id="KW-0963">Cytoplasm</keyword>
<sequence length="560" mass="64345">MSNSNSVKSQNVKVFIRLQPSNEEPKILTLKGDSCLLITKLQAEDIKRFKFNGVFPEYASQTDIYKEVASPIVERTLRGYNGTVFAYGQSGTGKTFTMIGNPASINLKGIIPNVFTHLFTQIALETKNISHTITVTFLEIYNEHITDLLNHSKRKLEIREKPELGLYVKDLTGYTVESIDQVVKIINKGNKNRSIGLTKLNDQSSRSHAIFTVLVETKLEDGSVTVGKMNLVDLAGSERVSKTFASGHRLKEAGKINLSLSVLGNVISALIDGKTNYIPYRNSKLTRLLQDSLGGNCLTSMIATVSSKKQDYEETLYTLMYADRVRYITNQVTKNDKNTSLLKTFENKIKELQSELNYLNNKPITHRMKTRIKPSSSNFQYINEEKASLLEKIETIQKKILVGGENLLEKAELQMELFQNREKELEMLNNSERLLSEKFQCKTEEKRMVQRRSLSLQEEDQLLDQQIADVERKLLNAQNIMFKKEMEYQNEIGYLLYTNKNFARHMGLLNFVMKKYIPHECMQKILNNISWNEQTQEWKLNFIAHSGNNIKRIKKKRKHT</sequence>
<dbReference type="Gene3D" id="3.40.850.10">
    <property type="entry name" value="Kinesin motor domain"/>
    <property type="match status" value="1"/>
</dbReference>
<dbReference type="InterPro" id="IPR019821">
    <property type="entry name" value="Kinesin_motor_CS"/>
</dbReference>
<reference evidence="11" key="1">
    <citation type="submission" date="2020-08" db="EMBL/GenBank/DDBJ databases">
        <title>Genome sequencing and assembly of the red palm weevil Rhynchophorus ferrugineus.</title>
        <authorList>
            <person name="Dias G.B."/>
            <person name="Bergman C.M."/>
            <person name="Manee M."/>
        </authorList>
    </citation>
    <scope>NUCLEOTIDE SEQUENCE</scope>
    <source>
        <strain evidence="11">AA-2017</strain>
        <tissue evidence="11">Whole larva</tissue>
    </source>
</reference>
<keyword evidence="3 7" id="KW-0067">ATP-binding</keyword>
<dbReference type="InterPro" id="IPR036961">
    <property type="entry name" value="Kinesin_motor_dom_sf"/>
</dbReference>
<proteinExistence type="inferred from homology"/>
<evidence type="ECO:0000256" key="7">
    <source>
        <dbReference type="PROSITE-ProRule" id="PRU00283"/>
    </source>
</evidence>
<name>A0A834MFY9_RHYFE</name>
<keyword evidence="5 7" id="KW-0505">Motor protein</keyword>
<dbReference type="PRINTS" id="PR00380">
    <property type="entry name" value="KINESINHEAVY"/>
</dbReference>
<dbReference type="GO" id="GO:0005874">
    <property type="term" value="C:microtubule"/>
    <property type="evidence" value="ECO:0007669"/>
    <property type="project" value="UniProtKB-KW"/>
</dbReference>
<feature type="binding site" evidence="7">
    <location>
        <begin position="88"/>
        <end position="95"/>
    </location>
    <ligand>
        <name>ATP</name>
        <dbReference type="ChEBI" id="CHEBI:30616"/>
    </ligand>
</feature>
<evidence type="ECO:0000256" key="8">
    <source>
        <dbReference type="RuleBase" id="RU000394"/>
    </source>
</evidence>
<protein>
    <recommendedName>
        <fullName evidence="8">Kinesin-like protein</fullName>
    </recommendedName>
</protein>
<keyword evidence="2 7" id="KW-0547">Nucleotide-binding</keyword>
<evidence type="ECO:0000256" key="9">
    <source>
        <dbReference type="SAM" id="Coils"/>
    </source>
</evidence>
<evidence type="ECO:0000256" key="1">
    <source>
        <dbReference type="ARBA" id="ARBA00004245"/>
    </source>
</evidence>
<comment type="similarity">
    <text evidence="7 8">Belongs to the TRAFAC class myosin-kinesin ATPase superfamily. Kinesin family.</text>
</comment>
<feature type="coiled-coil region" evidence="9">
    <location>
        <begin position="335"/>
        <end position="362"/>
    </location>
</feature>
<dbReference type="GO" id="GO:0007018">
    <property type="term" value="P:microtubule-based movement"/>
    <property type="evidence" value="ECO:0007669"/>
    <property type="project" value="InterPro"/>
</dbReference>
<accession>A0A834MFY9</accession>
<evidence type="ECO:0000256" key="3">
    <source>
        <dbReference type="ARBA" id="ARBA00022840"/>
    </source>
</evidence>
<comment type="caution">
    <text evidence="11">The sequence shown here is derived from an EMBL/GenBank/DDBJ whole genome shotgun (WGS) entry which is preliminary data.</text>
</comment>